<gene>
    <name evidence="8" type="ORF">DF183_05500</name>
</gene>
<feature type="transmembrane region" description="Helical" evidence="6">
    <location>
        <begin position="128"/>
        <end position="150"/>
    </location>
</feature>
<dbReference type="InterPro" id="IPR050189">
    <property type="entry name" value="MFS_Efflux_Transporters"/>
</dbReference>
<accession>A0A2U2BQ90</accession>
<dbReference type="GO" id="GO:0005886">
    <property type="term" value="C:plasma membrane"/>
    <property type="evidence" value="ECO:0007669"/>
    <property type="project" value="UniProtKB-SubCell"/>
</dbReference>
<keyword evidence="5 6" id="KW-0472">Membrane</keyword>
<feature type="transmembrane region" description="Helical" evidence="6">
    <location>
        <begin position="294"/>
        <end position="313"/>
    </location>
</feature>
<organism evidence="8 9">
    <name type="scientific">Alcaligenes faecalis</name>
    <dbReference type="NCBI Taxonomy" id="511"/>
    <lineage>
        <taxon>Bacteria</taxon>
        <taxon>Pseudomonadati</taxon>
        <taxon>Pseudomonadota</taxon>
        <taxon>Betaproteobacteria</taxon>
        <taxon>Burkholderiales</taxon>
        <taxon>Alcaligenaceae</taxon>
        <taxon>Alcaligenes</taxon>
    </lineage>
</organism>
<keyword evidence="4 6" id="KW-1133">Transmembrane helix</keyword>
<feature type="domain" description="Major facilitator superfamily (MFS) profile" evidence="7">
    <location>
        <begin position="1"/>
        <end position="374"/>
    </location>
</feature>
<evidence type="ECO:0000256" key="6">
    <source>
        <dbReference type="SAM" id="Phobius"/>
    </source>
</evidence>
<dbReference type="STRING" id="511.UZ73_18515"/>
<comment type="caution">
    <text evidence="8">The sequence shown here is derived from an EMBL/GenBank/DDBJ whole genome shotgun (WGS) entry which is preliminary data.</text>
</comment>
<dbReference type="PANTHER" id="PTHR43124">
    <property type="entry name" value="PURINE EFFLUX PUMP PBUE"/>
    <property type="match status" value="1"/>
</dbReference>
<sequence>MTRFLLLMIALIMFPQVVETAYSPALPLIAQSYAVSASEAGQTLSVYFIAFALGVLFWGWLCDRAGRRPTVLAGLTVYGLGCLLALFSPSFTVLLLARMISAFGAAVGSIGVQTMLRDRYQAEELAKIFGTIGAALALSPLLGLAMGVALSSGAEVMPVFIGLLVLALILLGVSLLQLPETRPAQSQHSSLWQVLIRLSKDPAIWQSAVLVALFNTTIFAFYQWAPFLLQGLGSDNWPMMIAGVLLAAGTFMGAFLNRRWLAAGQSSHRLIWRGITLLAVAAIGLEFAGKHQIFLLPAVLLALAYAVAIPNLLSGALQHYRSVAGMAGAVFGLMYSLLLGLGLALSALWGDLADVTLICAVLAAVCLALPLKRT</sequence>
<evidence type="ECO:0000313" key="9">
    <source>
        <dbReference type="Proteomes" id="UP000245216"/>
    </source>
</evidence>
<dbReference type="EMBL" id="QEXO01000001">
    <property type="protein sequence ID" value="PWE16177.1"/>
    <property type="molecule type" value="Genomic_DNA"/>
</dbReference>
<dbReference type="InterPro" id="IPR020846">
    <property type="entry name" value="MFS_dom"/>
</dbReference>
<evidence type="ECO:0000313" key="8">
    <source>
        <dbReference type="EMBL" id="PWE16177.1"/>
    </source>
</evidence>
<evidence type="ECO:0000256" key="5">
    <source>
        <dbReference type="ARBA" id="ARBA00023136"/>
    </source>
</evidence>
<dbReference type="RefSeq" id="WP_109088577.1">
    <property type="nucleotide sequence ID" value="NZ_QEXO01000001.1"/>
</dbReference>
<feature type="transmembrane region" description="Helical" evidence="6">
    <location>
        <begin position="44"/>
        <end position="62"/>
    </location>
</feature>
<feature type="transmembrane region" description="Helical" evidence="6">
    <location>
        <begin position="156"/>
        <end position="176"/>
    </location>
</feature>
<dbReference type="AlphaFoldDB" id="A0A2U2BQ90"/>
<feature type="transmembrane region" description="Helical" evidence="6">
    <location>
        <begin position="93"/>
        <end position="116"/>
    </location>
</feature>
<feature type="transmembrane region" description="Helical" evidence="6">
    <location>
        <begin position="325"/>
        <end position="349"/>
    </location>
</feature>
<reference evidence="8 9" key="2">
    <citation type="submission" date="2018-05" db="EMBL/GenBank/DDBJ databases">
        <authorList>
            <person name="Lanie J.A."/>
            <person name="Ng W.-L."/>
            <person name="Kazmierczak K.M."/>
            <person name="Andrzejewski T.M."/>
            <person name="Davidsen T.M."/>
            <person name="Wayne K.J."/>
            <person name="Tettelin H."/>
            <person name="Glass J.I."/>
            <person name="Rusch D."/>
            <person name="Podicherti R."/>
            <person name="Tsui H.-C.T."/>
            <person name="Winkler M.E."/>
        </authorList>
    </citation>
    <scope>NUCLEOTIDE SEQUENCE [LARGE SCALE GENOMIC DNA]</scope>
    <source>
        <strain evidence="8 9">YBY</strain>
    </source>
</reference>
<dbReference type="Proteomes" id="UP000245216">
    <property type="component" value="Unassembled WGS sequence"/>
</dbReference>
<proteinExistence type="predicted"/>
<reference evidence="8 9" key="1">
    <citation type="submission" date="2018-05" db="EMBL/GenBank/DDBJ databases">
        <title>Genome Sequence of an Efficient Indole-Degrading Bacterium, Alcaligenes sp.YBY.</title>
        <authorList>
            <person name="Yang B."/>
        </authorList>
    </citation>
    <scope>NUCLEOTIDE SEQUENCE [LARGE SCALE GENOMIC DNA]</scope>
    <source>
        <strain evidence="8 9">YBY</strain>
    </source>
</reference>
<dbReference type="PROSITE" id="PS50850">
    <property type="entry name" value="MFS"/>
    <property type="match status" value="1"/>
</dbReference>
<dbReference type="SUPFAM" id="SSF103473">
    <property type="entry name" value="MFS general substrate transporter"/>
    <property type="match status" value="1"/>
</dbReference>
<feature type="transmembrane region" description="Helical" evidence="6">
    <location>
        <begin position="270"/>
        <end position="288"/>
    </location>
</feature>
<evidence type="ECO:0000256" key="2">
    <source>
        <dbReference type="ARBA" id="ARBA00022475"/>
    </source>
</evidence>
<dbReference type="PANTHER" id="PTHR43124:SF3">
    <property type="entry name" value="CHLORAMPHENICOL EFFLUX PUMP RV0191"/>
    <property type="match status" value="1"/>
</dbReference>
<feature type="transmembrane region" description="Helical" evidence="6">
    <location>
        <begin position="69"/>
        <end position="87"/>
    </location>
</feature>
<keyword evidence="3 6" id="KW-0812">Transmembrane</keyword>
<dbReference type="InterPro" id="IPR036259">
    <property type="entry name" value="MFS_trans_sf"/>
</dbReference>
<dbReference type="Gene3D" id="1.20.1720.10">
    <property type="entry name" value="Multidrug resistance protein D"/>
    <property type="match status" value="1"/>
</dbReference>
<dbReference type="GO" id="GO:0022857">
    <property type="term" value="F:transmembrane transporter activity"/>
    <property type="evidence" value="ECO:0007669"/>
    <property type="project" value="InterPro"/>
</dbReference>
<evidence type="ECO:0000256" key="3">
    <source>
        <dbReference type="ARBA" id="ARBA00022692"/>
    </source>
</evidence>
<evidence type="ECO:0000256" key="1">
    <source>
        <dbReference type="ARBA" id="ARBA00004651"/>
    </source>
</evidence>
<keyword evidence="2" id="KW-1003">Cell membrane</keyword>
<feature type="transmembrane region" description="Helical" evidence="6">
    <location>
        <begin position="203"/>
        <end position="225"/>
    </location>
</feature>
<name>A0A2U2BQ90_ALCFA</name>
<dbReference type="Pfam" id="PF07690">
    <property type="entry name" value="MFS_1"/>
    <property type="match status" value="1"/>
</dbReference>
<feature type="transmembrane region" description="Helical" evidence="6">
    <location>
        <begin position="355"/>
        <end position="371"/>
    </location>
</feature>
<comment type="subcellular location">
    <subcellularLocation>
        <location evidence="1">Cell membrane</location>
        <topology evidence="1">Multi-pass membrane protein</topology>
    </subcellularLocation>
</comment>
<dbReference type="InterPro" id="IPR011701">
    <property type="entry name" value="MFS"/>
</dbReference>
<feature type="transmembrane region" description="Helical" evidence="6">
    <location>
        <begin position="237"/>
        <end position="258"/>
    </location>
</feature>
<protein>
    <submittedName>
        <fullName evidence="8">MFS transporter</fullName>
    </submittedName>
</protein>
<evidence type="ECO:0000256" key="4">
    <source>
        <dbReference type="ARBA" id="ARBA00022989"/>
    </source>
</evidence>
<evidence type="ECO:0000259" key="7">
    <source>
        <dbReference type="PROSITE" id="PS50850"/>
    </source>
</evidence>